<accession>A0A1Y1W691</accession>
<evidence type="ECO:0008006" key="3">
    <source>
        <dbReference type="Google" id="ProtNLM"/>
    </source>
</evidence>
<dbReference type="GeneID" id="63800432"/>
<organism evidence="1 2">
    <name type="scientific">Linderina pennispora</name>
    <dbReference type="NCBI Taxonomy" id="61395"/>
    <lineage>
        <taxon>Eukaryota</taxon>
        <taxon>Fungi</taxon>
        <taxon>Fungi incertae sedis</taxon>
        <taxon>Zoopagomycota</taxon>
        <taxon>Kickxellomycotina</taxon>
        <taxon>Kickxellomycetes</taxon>
        <taxon>Kickxellales</taxon>
        <taxon>Kickxellaceae</taxon>
        <taxon>Linderina</taxon>
    </lineage>
</organism>
<gene>
    <name evidence="1" type="ORF">DL89DRAFT_170845</name>
</gene>
<dbReference type="EMBL" id="MCFD01000008">
    <property type="protein sequence ID" value="ORX69067.1"/>
    <property type="molecule type" value="Genomic_DNA"/>
</dbReference>
<keyword evidence="2" id="KW-1185">Reference proteome</keyword>
<protein>
    <recommendedName>
        <fullName evidence="3">F-box domain-containing protein</fullName>
    </recommendedName>
</protein>
<evidence type="ECO:0000313" key="2">
    <source>
        <dbReference type="Proteomes" id="UP000193922"/>
    </source>
</evidence>
<comment type="caution">
    <text evidence="1">The sequence shown here is derived from an EMBL/GenBank/DDBJ whole genome shotgun (WGS) entry which is preliminary data.</text>
</comment>
<sequence length="590" mass="67091">MSTHPEMPPVMSLYHIVNSCDTELGAIHPLHPEEVTREKLKAACRKAQHEMSTVADYLPFAKFYQNYPFLRSYLPEFMKKVPLILECQVKCSCTVRSCKKSHRRIWKSNIEELKACGLLSSVSELRVILYNDSPKDLHLDEAIQELGIPRGAIATTKLIKFLGHGLFLAGDDQSQEDAKKEAARTIQIILGHCPHVEELWYDTYRARGSSGELLRDQPGVGTEIMTTLRSVLHSRLTMMQVARPFATYTAQPFSPNLRYLVLDLKLVPELGHLPPIPTDNMNHLELTTISSSINWDLFKTRADGRVHFPNLKTLVMRFKEPEKGLIQSSLDMSKVVIPATVGVIVYGINNGKRAVWEYFKKGCRQLTLFECPSAFKDIDVYNLQCSEHFQLRLIPEEGDSSKPLPFAGLRHFFGHRNYVIRKMEVIGIELIVPPTVNLHIVEDLHLSLGIADSNTILNLAHRLTRLRILRIRCFSMYRKDLNNPGRGVHFANEAHELDIIAEYASDIPMKASKNMHCLHLYSHMAIDPNRFIELMARFPNLAEIQVNGEIVDTCLYRQHLRTSKYRSGALATSKHAECCKAAFAIRVAVM</sequence>
<dbReference type="OrthoDB" id="10468233at2759"/>
<dbReference type="RefSeq" id="XP_040742799.1">
    <property type="nucleotide sequence ID" value="XM_040883784.1"/>
</dbReference>
<reference evidence="1 2" key="1">
    <citation type="submission" date="2016-07" db="EMBL/GenBank/DDBJ databases">
        <title>Pervasive Adenine N6-methylation of Active Genes in Fungi.</title>
        <authorList>
            <consortium name="DOE Joint Genome Institute"/>
            <person name="Mondo S.J."/>
            <person name="Dannebaum R.O."/>
            <person name="Kuo R.C."/>
            <person name="Labutti K."/>
            <person name="Haridas S."/>
            <person name="Kuo A."/>
            <person name="Salamov A."/>
            <person name="Ahrendt S.R."/>
            <person name="Lipzen A."/>
            <person name="Sullivan W."/>
            <person name="Andreopoulos W.B."/>
            <person name="Clum A."/>
            <person name="Lindquist E."/>
            <person name="Daum C."/>
            <person name="Ramamoorthy G.K."/>
            <person name="Gryganskyi A."/>
            <person name="Culley D."/>
            <person name="Magnuson J.K."/>
            <person name="James T.Y."/>
            <person name="O'Malley M.A."/>
            <person name="Stajich J.E."/>
            <person name="Spatafora J.W."/>
            <person name="Visel A."/>
            <person name="Grigoriev I.V."/>
        </authorList>
    </citation>
    <scope>NUCLEOTIDE SEQUENCE [LARGE SCALE GENOMIC DNA]</scope>
    <source>
        <strain evidence="1 2">ATCC 12442</strain>
    </source>
</reference>
<proteinExistence type="predicted"/>
<dbReference type="AlphaFoldDB" id="A0A1Y1W691"/>
<name>A0A1Y1W691_9FUNG</name>
<dbReference type="Proteomes" id="UP000193922">
    <property type="component" value="Unassembled WGS sequence"/>
</dbReference>
<evidence type="ECO:0000313" key="1">
    <source>
        <dbReference type="EMBL" id="ORX69067.1"/>
    </source>
</evidence>